<dbReference type="EMBL" id="GEFH01000350">
    <property type="protein sequence ID" value="JAP68231.1"/>
    <property type="molecule type" value="mRNA"/>
</dbReference>
<sequence>DPYCLAYLSWEDIEALMLREKEPPRRRVYASRAGLLNFDSMSSQCFRRQFRFEKADFPVLMRALKMPEYITSAQGVKVPATEALCICLRRLAYPKRLCDLQEYFGRHYSVLSSVSNKVLYHIEKNFGCLLNDMRIHPWLKHPDLEVMSEAVHRKGAALSNCWAFIDGTARPICRPSEDQRLYFSGHKRLHVLKYQSLMCPNGLICQLDGPYPGRRHDAGILRDSQLYEKLEALVQDKEFVIYGDPAYPLRPLLMKPYGGAALTASQQEFNSSMSAVRQAVEWGFGNIISQFAFVDFKKNQKILLQAVPRMYKVAVILANCHACMYGNQVSTYFDVQPPCLQDYLSPASH</sequence>
<feature type="domain" description="DDE Tnp4" evidence="3">
    <location>
        <begin position="165"/>
        <end position="319"/>
    </location>
</feature>
<dbReference type="InterPro" id="IPR027806">
    <property type="entry name" value="HARBI1_dom"/>
</dbReference>
<dbReference type="PANTHER" id="PTHR34615:SF1">
    <property type="entry name" value="PX DOMAIN-CONTAINING PROTEIN"/>
    <property type="match status" value="1"/>
</dbReference>
<dbReference type="GO" id="GO:0046872">
    <property type="term" value="F:metal ion binding"/>
    <property type="evidence" value="ECO:0007669"/>
    <property type="project" value="UniProtKB-KW"/>
</dbReference>
<proteinExistence type="evidence at transcript level"/>
<evidence type="ECO:0000259" key="3">
    <source>
        <dbReference type="Pfam" id="PF13359"/>
    </source>
</evidence>
<accession>A0A131XRP9</accession>
<keyword evidence="2" id="KW-0479">Metal-binding</keyword>
<name>A0A131XRP9_9ACAR</name>
<comment type="cofactor">
    <cofactor evidence="1">
        <name>a divalent metal cation</name>
        <dbReference type="ChEBI" id="CHEBI:60240"/>
    </cofactor>
</comment>
<feature type="non-terminal residue" evidence="4">
    <location>
        <position position="1"/>
    </location>
</feature>
<dbReference type="PANTHER" id="PTHR34615">
    <property type="entry name" value="PX DOMAIN-CONTAINING PROTEIN"/>
    <property type="match status" value="1"/>
</dbReference>
<protein>
    <recommendedName>
        <fullName evidence="3">DDE Tnp4 domain-containing protein</fullName>
    </recommendedName>
</protein>
<evidence type="ECO:0000256" key="1">
    <source>
        <dbReference type="ARBA" id="ARBA00001968"/>
    </source>
</evidence>
<evidence type="ECO:0000256" key="2">
    <source>
        <dbReference type="ARBA" id="ARBA00022723"/>
    </source>
</evidence>
<dbReference type="AlphaFoldDB" id="A0A131XRP9"/>
<reference evidence="4" key="1">
    <citation type="journal article" date="2017" name="Ticks Tick Borne Dis.">
        <title>An insight into the sialome of Hyalomma excavatum.</title>
        <authorList>
            <person name="Ribeiro J.M."/>
            <person name="Slovak M."/>
            <person name="Francischetti I.M."/>
        </authorList>
    </citation>
    <scope>NUCLEOTIDE SEQUENCE</scope>
    <source>
        <strain evidence="4">Samish</strain>
        <tissue evidence="4">Salivary glands</tissue>
    </source>
</reference>
<dbReference type="Pfam" id="PF13359">
    <property type="entry name" value="DDE_Tnp_4"/>
    <property type="match status" value="1"/>
</dbReference>
<organism evidence="4">
    <name type="scientific">Hyalomma excavatum</name>
    <dbReference type="NCBI Taxonomy" id="257692"/>
    <lineage>
        <taxon>Eukaryota</taxon>
        <taxon>Metazoa</taxon>
        <taxon>Ecdysozoa</taxon>
        <taxon>Arthropoda</taxon>
        <taxon>Chelicerata</taxon>
        <taxon>Arachnida</taxon>
        <taxon>Acari</taxon>
        <taxon>Parasitiformes</taxon>
        <taxon>Ixodida</taxon>
        <taxon>Ixodoidea</taxon>
        <taxon>Ixodidae</taxon>
        <taxon>Hyalomminae</taxon>
        <taxon>Hyalomma</taxon>
    </lineage>
</organism>
<evidence type="ECO:0000313" key="4">
    <source>
        <dbReference type="EMBL" id="JAP68231.1"/>
    </source>
</evidence>